<dbReference type="Pfam" id="PF00754">
    <property type="entry name" value="F5_F8_type_C"/>
    <property type="match status" value="1"/>
</dbReference>
<gene>
    <name evidence="5" type="ORF">PEGY_LOCUS9428</name>
</gene>
<name>A0A9W4KMH7_9EURO</name>
<dbReference type="Proteomes" id="UP001154252">
    <property type="component" value="Unassembled WGS sequence"/>
</dbReference>
<dbReference type="SMART" id="SM00612">
    <property type="entry name" value="Kelch"/>
    <property type="match status" value="3"/>
</dbReference>
<dbReference type="InterPro" id="IPR006652">
    <property type="entry name" value="Kelch_1"/>
</dbReference>
<evidence type="ECO:0000256" key="3">
    <source>
        <dbReference type="SAM" id="SignalP"/>
    </source>
</evidence>
<comment type="caution">
    <text evidence="5">The sequence shown here is derived from an EMBL/GenBank/DDBJ whole genome shotgun (WGS) entry which is preliminary data.</text>
</comment>
<dbReference type="InterPro" id="IPR037293">
    <property type="entry name" value="Gal_Oxidase_central_sf"/>
</dbReference>
<dbReference type="SUPFAM" id="SSF140860">
    <property type="entry name" value="Pseudo ankyrin repeat-like"/>
    <property type="match status" value="1"/>
</dbReference>
<dbReference type="SUPFAM" id="SSF50965">
    <property type="entry name" value="Galactose oxidase, central domain"/>
    <property type="match status" value="1"/>
</dbReference>
<dbReference type="Pfam" id="PF09118">
    <property type="entry name" value="GO-like_E_set"/>
    <property type="match status" value="1"/>
</dbReference>
<dbReference type="PANTHER" id="PTHR10039">
    <property type="entry name" value="AMELOGENIN"/>
    <property type="match status" value="1"/>
</dbReference>
<dbReference type="InterPro" id="IPR056125">
    <property type="entry name" value="DUF7708"/>
</dbReference>
<keyword evidence="6" id="KW-1185">Reference proteome</keyword>
<accession>A0A9W4KMH7</accession>
<evidence type="ECO:0000259" key="4">
    <source>
        <dbReference type="PROSITE" id="PS50022"/>
    </source>
</evidence>
<dbReference type="InterPro" id="IPR000421">
    <property type="entry name" value="FA58C"/>
</dbReference>
<evidence type="ECO:0000256" key="2">
    <source>
        <dbReference type="ARBA" id="ARBA00022737"/>
    </source>
</evidence>
<dbReference type="PANTHER" id="PTHR10039:SF16">
    <property type="entry name" value="GPI INOSITOL-DEACYLASE"/>
    <property type="match status" value="1"/>
</dbReference>
<dbReference type="InterPro" id="IPR015202">
    <property type="entry name" value="GO-like_E_set"/>
</dbReference>
<dbReference type="InterPro" id="IPR013783">
    <property type="entry name" value="Ig-like_fold"/>
</dbReference>
<evidence type="ECO:0000256" key="1">
    <source>
        <dbReference type="ARBA" id="ARBA00022729"/>
    </source>
</evidence>
<reference evidence="5" key="1">
    <citation type="submission" date="2021-07" db="EMBL/GenBank/DDBJ databases">
        <authorList>
            <person name="Branca A.L. A."/>
        </authorList>
    </citation>
    <scope>NUCLEOTIDE SEQUENCE</scope>
</reference>
<dbReference type="Gene3D" id="2.60.40.10">
    <property type="entry name" value="Immunoglobulins"/>
    <property type="match status" value="1"/>
</dbReference>
<dbReference type="EMBL" id="CAJVRC010000895">
    <property type="protein sequence ID" value="CAG8908651.1"/>
    <property type="molecule type" value="Genomic_DNA"/>
</dbReference>
<dbReference type="Gene3D" id="2.130.10.80">
    <property type="entry name" value="Galactose oxidase/kelch, beta-propeller"/>
    <property type="match status" value="1"/>
</dbReference>
<dbReference type="Gene3D" id="3.40.50.300">
    <property type="entry name" value="P-loop containing nucleotide triphosphate hydrolases"/>
    <property type="match status" value="1"/>
</dbReference>
<dbReference type="Pfam" id="PF24809">
    <property type="entry name" value="DUF7708"/>
    <property type="match status" value="1"/>
</dbReference>
<organism evidence="5 6">
    <name type="scientific">Penicillium egyptiacum</name>
    <dbReference type="NCBI Taxonomy" id="1303716"/>
    <lineage>
        <taxon>Eukaryota</taxon>
        <taxon>Fungi</taxon>
        <taxon>Dikarya</taxon>
        <taxon>Ascomycota</taxon>
        <taxon>Pezizomycotina</taxon>
        <taxon>Eurotiomycetes</taxon>
        <taxon>Eurotiomycetidae</taxon>
        <taxon>Eurotiales</taxon>
        <taxon>Aspergillaceae</taxon>
        <taxon>Penicillium</taxon>
    </lineage>
</organism>
<dbReference type="InterPro" id="IPR036770">
    <property type="entry name" value="Ankyrin_rpt-contain_sf"/>
</dbReference>
<sequence length="2195" mass="245574">MKLQWAGLLLGASIGGVNAMGKYMHEAMRGERVSGYGKTDKPSWVPEFKDESPPYQGHRIPRQDWKVICSSSVHGYPCKNAIDGKSATAWRSDPSDKGHTFIVDLGAWYQVGAVVVLPPVDTDTEGLITQHKIWVSADHETWTGPVAYGMWPSTNRQRMSAFEPSSTRYLRITTDADEENPWVGIAELNIYGTLYTIPRDPALGVWGPTLDFPIVPVSGAQEGSGMLALWSSWADDQFHSTPGGKTVMTRWNPLTGEVTKRTVTNTHHDMFCPGISYDGTGMMVVTGGNDASETSLYDSVNDEWISATEMKLRRGYQASTTLSDGRVFVIGGSWAGASNVDKDAEVYDPATRNWTMLPDAKVRPMLTKDMEGAWRADNHGWLFGWKDQSIFQAGPSKQMNWYSAHGNGSVKAAGLRMEDEDSMSGNAIMFDAVKGKILTLGGSPDYDKSWSTNAAHIITIGEPGEEPKVEPAGRGTMHRERVFHTTVVLPDGKVAIFGGQQYGVAFNEETVQFVPEIYDPKTNTFTELQQNNVVRVYHTVSILLPDGRVLNAGGGLCGNCTANHYDGQIFTPPYLLTASGEPRPRPEILSGLEDYAVVGSTLRFKTSGLISSASLIRLGTATHTVNTDQRRIPLDIRPTSFFRSTWRTTLPNDSGILIPGYWMLFVMDKDGVPSIGKIMMIGLDKKKTIQPAQDPLGLLEAQNRIMCVNIQSLWMVAKAKLDNADQKLLAFDSDNGIKEAGKSELDILESLEQTTREAYDTCIRKRWKITIPGTGKKIIIRDLLNKVVHWIELFKSVGDQVVQYDPGHAALPWAGARFLLQIAINDFSKFDFVVQGAERIAKMTARYRIIEQIYIQKGSAASEQLEQAVVSVYGSILKYLVGAKRYFEQRTGGEFILPSSIVAGSSSQLLVRLLRSGLLGQDDFQELLDKMEAGERWVDRCASLVQAEKMTTFHSLRDTLSRIEQPISQVFFHMNKVEDHLDSLQRRQMLDWLSTQPYLDHHTTIKFRVLDGTCRWVLQHASFTEWKRESTNSLLWLHGAQGAGKSCLASMVIDDGMNDSSQIQNFAHAYFYCSRNTAEPQRANAQSILGCIARQLSSPSSNQPLAPPTLSLYRKIHLADGSMRAPTLWECRDLIIELTEAYSRNTIVIDALDECGREERAELVEALEYIIDNSPSLIKVFVTSREEGDLRLSIQAHSGVQVTWVENGADIEKFVNFETDRLAAKNQLLASIRVQATKEDLKALIKEDTISKANGMFRWAQLQLQSLRWIRTERDIRFAMSKIPRQLSELYEDLYTKALENTEETDRALFRNTLRWMLCTRRVFGWEDFSQAITSFSDIKIHEIDEDFILDLLSNFVISQTTQEGNQTFRFAHLSVREFLENKPEYSAEVSNTFAAEVCLLKLLGASGSPSAEEFLGRLGLSDEGTVTLSEIDSYRKGIHDYSLRNWYVHCVHAGEVHRLDEELHLFHLLRYFLFDDSDPNCPLKCWVRSRQRRKMETIDGSHLLGLLRNYHRSLDRAFLLSCVFGFGEVLRIDQYNELDDDVKEACILAATIHGEYHILKYLMGKAKVPLLQKRILSALVRNDDIEPLKWFLTLAEPDLITGSTIVEAGQVGADTEIVELLLDHNTNLHITTELIEQCSSYTTIEALLSRAPDVVITSAMLKNAMYEIPIERLREILDKNDGSIITCDTIGLASYYADFSEGMRAKIELLLERAGEIKWTERVMLQTITNNGNSEVIQILLDHGCPVTEKVMVKAAAWGRATPFELLLNAGGVITTEVIVGGAKNIHDGSRMVKLLVSLMDRPLDDQLWVQMMLKCAQNTWGNPETLQALLEMKPGLKVSEEVLIAFTENPVKGNITLDVILEDNREMQVTDAVIVNALKRLDFDKTISKLLDRHGSTNISSQMLLGAAQNGQFGDEMTKLLLQRTATTIEKPSSMVVDAVIGNRYSGYGTLQMLESYFGQLELCEANVKTAAESGNQSMLTLVLDRCSITEATPSVLLAAAAKGSLEVMKHLLKLKNAVVTEDILIAASGNFGCSIDMLKVLWDFAPHIEVCPEIFLNAADPYIWRSAHVEFLFSRVKDSKTCHDLLEAVMTAKESPGDWLSVLVLEYILQSEFDIEVTNELVMDALKAGRGRLLKVFFDNGIDIELSQDMVNTAVELEDYRALVVLVEHGNSDELNLQDARVVIDNTYLDEE</sequence>
<dbReference type="Gene3D" id="2.60.120.260">
    <property type="entry name" value="Galactose-binding domain-like"/>
    <property type="match status" value="1"/>
</dbReference>
<dbReference type="InterPro" id="IPR011043">
    <property type="entry name" value="Gal_Oxase/kelch_b-propeller"/>
</dbReference>
<feature type="domain" description="F5/8 type C" evidence="4">
    <location>
        <begin position="48"/>
        <end position="193"/>
    </location>
</feature>
<feature type="signal peptide" evidence="3">
    <location>
        <begin position="1"/>
        <end position="19"/>
    </location>
</feature>
<dbReference type="InterPro" id="IPR056884">
    <property type="entry name" value="NPHP3-like_N"/>
</dbReference>
<dbReference type="InterPro" id="IPR014756">
    <property type="entry name" value="Ig_E-set"/>
</dbReference>
<dbReference type="SUPFAM" id="SSF49785">
    <property type="entry name" value="Galactose-binding domain-like"/>
    <property type="match status" value="1"/>
</dbReference>
<dbReference type="SUPFAM" id="SSF52540">
    <property type="entry name" value="P-loop containing nucleoside triphosphate hydrolases"/>
    <property type="match status" value="1"/>
</dbReference>
<dbReference type="Gene3D" id="1.25.40.20">
    <property type="entry name" value="Ankyrin repeat-containing domain"/>
    <property type="match status" value="1"/>
</dbReference>
<dbReference type="Pfam" id="PF07250">
    <property type="entry name" value="Glyoxal_oxid_N"/>
    <property type="match status" value="1"/>
</dbReference>
<proteinExistence type="predicted"/>
<dbReference type="SUPFAM" id="SSF48403">
    <property type="entry name" value="Ankyrin repeat"/>
    <property type="match status" value="1"/>
</dbReference>
<dbReference type="Pfam" id="PF24883">
    <property type="entry name" value="NPHP3_N"/>
    <property type="match status" value="1"/>
</dbReference>
<dbReference type="CDD" id="cd02851">
    <property type="entry name" value="E_set_GO_C"/>
    <property type="match status" value="1"/>
</dbReference>
<protein>
    <recommendedName>
        <fullName evidence="4">F5/8 type C domain-containing protein</fullName>
    </recommendedName>
</protein>
<keyword evidence="2" id="KW-0677">Repeat</keyword>
<dbReference type="InterPro" id="IPR027417">
    <property type="entry name" value="P-loop_NTPase"/>
</dbReference>
<dbReference type="InterPro" id="IPR009880">
    <property type="entry name" value="Glyoxal_oxidase_N"/>
</dbReference>
<dbReference type="Pfam" id="PF01344">
    <property type="entry name" value="Kelch_1"/>
    <property type="match status" value="1"/>
</dbReference>
<dbReference type="OrthoDB" id="7464126at2759"/>
<dbReference type="InterPro" id="IPR008979">
    <property type="entry name" value="Galactose-bd-like_sf"/>
</dbReference>
<feature type="chain" id="PRO_5040753016" description="F5/8 type C domain-containing protein" evidence="3">
    <location>
        <begin position="20"/>
        <end position="2195"/>
    </location>
</feature>
<dbReference type="SUPFAM" id="SSF81296">
    <property type="entry name" value="E set domains"/>
    <property type="match status" value="1"/>
</dbReference>
<evidence type="ECO:0000313" key="5">
    <source>
        <dbReference type="EMBL" id="CAG8908651.1"/>
    </source>
</evidence>
<dbReference type="PROSITE" id="PS50022">
    <property type="entry name" value="FA58C_3"/>
    <property type="match status" value="1"/>
</dbReference>
<keyword evidence="1 3" id="KW-0732">Signal</keyword>
<evidence type="ECO:0000313" key="6">
    <source>
        <dbReference type="Proteomes" id="UP001154252"/>
    </source>
</evidence>